<dbReference type="PROSITE" id="PS51257">
    <property type="entry name" value="PROKAR_LIPOPROTEIN"/>
    <property type="match status" value="1"/>
</dbReference>
<proteinExistence type="predicted"/>
<dbReference type="AlphaFoldDB" id="A0A6J7K0Y0"/>
<sequence length="124" mass="12101">MLNARSIAANRTTAGRWIVAAALLSSTVTVLAACGGGATGSSAPEGSATESSAPVIRGAVDATSSACMPTSVKPCAVAGANPGEVLVTWIGSGTGFSVQYMRPGGGSYRNPSGTCNLASTYVSA</sequence>
<protein>
    <submittedName>
        <fullName evidence="1">Unannotated protein</fullName>
    </submittedName>
</protein>
<accession>A0A6J7K0Y0</accession>
<reference evidence="1" key="1">
    <citation type="submission" date="2020-05" db="EMBL/GenBank/DDBJ databases">
        <authorList>
            <person name="Chiriac C."/>
            <person name="Salcher M."/>
            <person name="Ghai R."/>
            <person name="Kavagutti S V."/>
        </authorList>
    </citation>
    <scope>NUCLEOTIDE SEQUENCE</scope>
</reference>
<organism evidence="1">
    <name type="scientific">freshwater metagenome</name>
    <dbReference type="NCBI Taxonomy" id="449393"/>
    <lineage>
        <taxon>unclassified sequences</taxon>
        <taxon>metagenomes</taxon>
        <taxon>ecological metagenomes</taxon>
    </lineage>
</organism>
<name>A0A6J7K0Y0_9ZZZZ</name>
<evidence type="ECO:0000313" key="1">
    <source>
        <dbReference type="EMBL" id="CAB4948701.1"/>
    </source>
</evidence>
<gene>
    <name evidence="1" type="ORF">UFOPK3772_01398</name>
</gene>
<dbReference type="EMBL" id="CAFBNE010000038">
    <property type="protein sequence ID" value="CAB4948701.1"/>
    <property type="molecule type" value="Genomic_DNA"/>
</dbReference>